<dbReference type="SMART" id="SM00471">
    <property type="entry name" value="HDc"/>
    <property type="match status" value="1"/>
</dbReference>
<dbReference type="Proteomes" id="UP000321578">
    <property type="component" value="Unassembled WGS sequence"/>
</dbReference>
<dbReference type="InterPro" id="IPR006674">
    <property type="entry name" value="HD_domain"/>
</dbReference>
<evidence type="ECO:0000259" key="2">
    <source>
        <dbReference type="PROSITE" id="PS51831"/>
    </source>
</evidence>
<keyword evidence="1 3" id="KW-0378">Hydrolase</keyword>
<reference evidence="3 4" key="1">
    <citation type="submission" date="2019-08" db="EMBL/GenBank/DDBJ databases">
        <title>Genomes of Subsaximicrobium wynnwilliamsii strains.</title>
        <authorList>
            <person name="Bowman J.P."/>
        </authorList>
    </citation>
    <scope>NUCLEOTIDE SEQUENCE [LARGE SCALE GENOMIC DNA]</scope>
    <source>
        <strain evidence="3 4">2-80-2</strain>
    </source>
</reference>
<dbReference type="InterPro" id="IPR027432">
    <property type="entry name" value="dGTP_triphosphohydrolase_C"/>
</dbReference>
<dbReference type="PROSITE" id="PS51831">
    <property type="entry name" value="HD"/>
    <property type="match status" value="1"/>
</dbReference>
<dbReference type="AlphaFoldDB" id="A0A5C6ZD06"/>
<dbReference type="InterPro" id="IPR006261">
    <property type="entry name" value="dGTPase"/>
</dbReference>
<dbReference type="Gene3D" id="1.10.3210.10">
    <property type="entry name" value="Hypothetical protein af1432"/>
    <property type="match status" value="1"/>
</dbReference>
<protein>
    <submittedName>
        <fullName evidence="3">Deoxyguanosinetriphosphate triphosphohydrolase</fullName>
    </submittedName>
</protein>
<dbReference type="Gene3D" id="1.10.3410.10">
    <property type="entry name" value="putative deoxyguanosinetriphosphate triphosphohydrolase like domain"/>
    <property type="match status" value="1"/>
</dbReference>
<dbReference type="PANTHER" id="PTHR11373">
    <property type="entry name" value="DEOXYNUCLEOSIDE TRIPHOSPHATE TRIPHOSPHOHYDROLASE"/>
    <property type="match status" value="1"/>
</dbReference>
<evidence type="ECO:0000256" key="1">
    <source>
        <dbReference type="ARBA" id="ARBA00022801"/>
    </source>
</evidence>
<dbReference type="SUPFAM" id="SSF109604">
    <property type="entry name" value="HD-domain/PDEase-like"/>
    <property type="match status" value="1"/>
</dbReference>
<sequence>MNWEQLLSLKRFGDKNKRLRKEQDETRLGFEVDYDRIIFSSEFRGLQDKTQVVPLSKTDFVHTRLTHSLEVSVVGRSLGRKVGQRLLEKHPHLRDAHGYQINDFGAIVAAAALAHDIGNPPFGHSGEKAIGQFFKSGDGRYFEDQLSEKEYQDLCDFEGNANGFKMLCESRAGRPGGLRLSYAVLGAFTKYPKESLPKKPTNHVADKKYGFFQSEKAEFQDLAEELGLLKRGHQDDISYARHPLAYLVEAADDICYTIIDFEDGINLGLIQEEFALEYLLNLVRHTIQTSTYNQLQSTQDRLTYLRALAINTLINEAVELFMEHEEAILNGEFPKSLMDCSQYEAQIKDIIKVSIENIYQSREVVNKELVGYKIINELLKVFTEAVINDHKNQSSHFDRLVLKVLEKQINLNQETTYELLLAVCFCISKMSDSNAILTFKKLNAAEI</sequence>
<evidence type="ECO:0000313" key="3">
    <source>
        <dbReference type="EMBL" id="TXD87024.1"/>
    </source>
</evidence>
<dbReference type="Pfam" id="PF01966">
    <property type="entry name" value="HD"/>
    <property type="match status" value="1"/>
</dbReference>
<dbReference type="NCBIfam" id="NF002205">
    <property type="entry name" value="PRK01096.1"/>
    <property type="match status" value="1"/>
</dbReference>
<feature type="domain" description="HD" evidence="2">
    <location>
        <begin position="64"/>
        <end position="257"/>
    </location>
</feature>
<dbReference type="Gene3D" id="1.10.3550.10">
    <property type="entry name" value="eoxyguanosinetriphosphate triphosphohydrolase domain-like"/>
    <property type="match status" value="1"/>
</dbReference>
<comment type="caution">
    <text evidence="3">The sequence shown here is derived from an EMBL/GenBank/DDBJ whole genome shotgun (WGS) entry which is preliminary data.</text>
</comment>
<dbReference type="RefSeq" id="WP_147088187.1">
    <property type="nucleotide sequence ID" value="NZ_VORM01000023.1"/>
</dbReference>
<name>A0A5C6ZD06_9FLAO</name>
<proteinExistence type="predicted"/>
<evidence type="ECO:0000313" key="4">
    <source>
        <dbReference type="Proteomes" id="UP000321578"/>
    </source>
</evidence>
<dbReference type="PANTHER" id="PTHR11373:SF32">
    <property type="entry name" value="DEOXYGUANOSINETRIPHOSPHATE TRIPHOSPHOHYDROLASE"/>
    <property type="match status" value="1"/>
</dbReference>
<dbReference type="EMBL" id="VORO01000031">
    <property type="protein sequence ID" value="TXD87024.1"/>
    <property type="molecule type" value="Genomic_DNA"/>
</dbReference>
<dbReference type="NCBIfam" id="TIGR01353">
    <property type="entry name" value="dGTP_triPase"/>
    <property type="match status" value="1"/>
</dbReference>
<gene>
    <name evidence="3" type="ORF">ESY86_18365</name>
</gene>
<dbReference type="InterPro" id="IPR023293">
    <property type="entry name" value="dGTP_triP_hydro_central_sf"/>
</dbReference>
<organism evidence="3 4">
    <name type="scientific">Subsaximicrobium wynnwilliamsii</name>
    <dbReference type="NCBI Taxonomy" id="291179"/>
    <lineage>
        <taxon>Bacteria</taxon>
        <taxon>Pseudomonadati</taxon>
        <taxon>Bacteroidota</taxon>
        <taxon>Flavobacteriia</taxon>
        <taxon>Flavobacteriales</taxon>
        <taxon>Flavobacteriaceae</taxon>
        <taxon>Subsaximicrobium</taxon>
    </lineage>
</organism>
<dbReference type="InterPro" id="IPR003607">
    <property type="entry name" value="HD/PDEase_dom"/>
</dbReference>
<dbReference type="GO" id="GO:0008832">
    <property type="term" value="F:dGTPase activity"/>
    <property type="evidence" value="ECO:0007669"/>
    <property type="project" value="TreeGrafter"/>
</dbReference>
<dbReference type="OrthoDB" id="9803619at2"/>
<keyword evidence="4" id="KW-1185">Reference proteome</keyword>
<dbReference type="GO" id="GO:0006203">
    <property type="term" value="P:dGTP catabolic process"/>
    <property type="evidence" value="ECO:0007669"/>
    <property type="project" value="TreeGrafter"/>
</dbReference>
<dbReference type="InterPro" id="IPR050135">
    <property type="entry name" value="dGTPase-like"/>
</dbReference>
<accession>A0A5C6ZD06</accession>